<proteinExistence type="predicted"/>
<evidence type="ECO:0000313" key="1">
    <source>
        <dbReference type="EMBL" id="ANP28288.1"/>
    </source>
</evidence>
<protein>
    <submittedName>
        <fullName evidence="1">Uncharacterized protein</fullName>
    </submittedName>
</protein>
<dbReference type="KEGG" id="dva:DAD186_17380"/>
<accession>A0A1B0ZK75</accession>
<dbReference type="EMBL" id="CP012117">
    <property type="protein sequence ID" value="ANP28288.1"/>
    <property type="molecule type" value="Genomic_DNA"/>
</dbReference>
<gene>
    <name evidence="1" type="ORF">DAD186_17380</name>
</gene>
<dbReference type="STRING" id="1630135.DAD186_17380"/>
<dbReference type="AlphaFoldDB" id="A0A1B0ZK75"/>
<evidence type="ECO:0000313" key="2">
    <source>
        <dbReference type="Proteomes" id="UP000092596"/>
    </source>
</evidence>
<name>A0A1B0ZK75_9MICO</name>
<dbReference type="Proteomes" id="UP000092596">
    <property type="component" value="Chromosome"/>
</dbReference>
<reference evidence="1 2" key="1">
    <citation type="submission" date="2015-06" db="EMBL/GenBank/DDBJ databases">
        <title>Investigation of pathophysiology for high-risk pregnancy and development of treatment modality based on it.</title>
        <authorList>
            <person name="Kim B.-C."/>
            <person name="Lim S."/>
        </authorList>
    </citation>
    <scope>NUCLEOTIDE SEQUENCE [LARGE SCALE GENOMIC DNA]</scope>
    <source>
        <strain evidence="1 2">AD1-86</strain>
    </source>
</reference>
<sequence>MVLFLSVVSAHVSCARGYRKVTLTGAGAITHGHSRQSISRLYPELPRG</sequence>
<organism evidence="1 2">
    <name type="scientific">Dermabacter vaginalis</name>
    <dbReference type="NCBI Taxonomy" id="1630135"/>
    <lineage>
        <taxon>Bacteria</taxon>
        <taxon>Bacillati</taxon>
        <taxon>Actinomycetota</taxon>
        <taxon>Actinomycetes</taxon>
        <taxon>Micrococcales</taxon>
        <taxon>Dermabacteraceae</taxon>
        <taxon>Dermabacter</taxon>
    </lineage>
</organism>